<dbReference type="PANTHER" id="PTHR11732">
    <property type="entry name" value="ALDO/KETO REDUCTASE"/>
    <property type="match status" value="1"/>
</dbReference>
<dbReference type="Gene3D" id="3.20.20.100">
    <property type="entry name" value="NADP-dependent oxidoreductase domain"/>
    <property type="match status" value="1"/>
</dbReference>
<evidence type="ECO:0000256" key="1">
    <source>
        <dbReference type="ARBA" id="ARBA00007905"/>
    </source>
</evidence>
<evidence type="ECO:0000313" key="7">
    <source>
        <dbReference type="EMBL" id="CDS12708.1"/>
    </source>
</evidence>
<evidence type="ECO:0000256" key="4">
    <source>
        <dbReference type="PIRSR" id="PIRSR000097-2"/>
    </source>
</evidence>
<dbReference type="GO" id="GO:0016491">
    <property type="term" value="F:oxidoreductase activity"/>
    <property type="evidence" value="ECO:0007669"/>
    <property type="project" value="UniProtKB-KW"/>
</dbReference>
<dbReference type="PROSITE" id="PS00798">
    <property type="entry name" value="ALDOKETO_REDUCTASE_1"/>
    <property type="match status" value="1"/>
</dbReference>
<dbReference type="FunFam" id="3.20.20.100:FF:000007">
    <property type="entry name" value="NAD(P)H-dependent D-xylose reductase xyl1"/>
    <property type="match status" value="1"/>
</dbReference>
<sequence>MTVEYITLQPSGDKMPLIGFGCWKVQPDVAPETIYNAIRSGYRLIDSASNYKNEQAIGKGIKMAIDEGIVKREDLFVTTKLWSTYHKKEHVRKACEKQLEDLGLDYVDMFLVHFPLPLKYVPIEEKYPPGWYQPGEETITLDRAPMHECWAEMEKLVEAGLVRNIGVSNFNVQLLMDMLTYAKIKPSLLQVELHPYLQQEHLVKWVQAQGIAVTAYSSFGPTSFVSTGSKRAKSVEPLFENPVIKDVAAKYNRNPSEVALRWSLERNVAVVPKSLNVDRMKMNLEALNWSMDEEDVQAINQLDMGLRFNDPMVNAQKLPIFY</sequence>
<dbReference type="SUPFAM" id="SSF51430">
    <property type="entry name" value="NAD(P)-linked oxidoreductase"/>
    <property type="match status" value="1"/>
</dbReference>
<evidence type="ECO:0000259" key="6">
    <source>
        <dbReference type="Pfam" id="PF00248"/>
    </source>
</evidence>
<dbReference type="InterPro" id="IPR036812">
    <property type="entry name" value="NAD(P)_OxRdtase_dom_sf"/>
</dbReference>
<protein>
    <recommendedName>
        <fullName evidence="6">NADP-dependent oxidoreductase domain-containing protein</fullName>
    </recommendedName>
</protein>
<evidence type="ECO:0000256" key="3">
    <source>
        <dbReference type="PIRSR" id="PIRSR000097-1"/>
    </source>
</evidence>
<dbReference type="PIRSF" id="PIRSF000097">
    <property type="entry name" value="AKR"/>
    <property type="match status" value="1"/>
</dbReference>
<feature type="domain" description="NADP-dependent oxidoreductase" evidence="6">
    <location>
        <begin position="18"/>
        <end position="302"/>
    </location>
</feature>
<evidence type="ECO:0000256" key="2">
    <source>
        <dbReference type="ARBA" id="ARBA00023002"/>
    </source>
</evidence>
<keyword evidence="2" id="KW-0560">Oxidoreductase</keyword>
<organism evidence="7">
    <name type="scientific">Lichtheimia ramosa</name>
    <dbReference type="NCBI Taxonomy" id="688394"/>
    <lineage>
        <taxon>Eukaryota</taxon>
        <taxon>Fungi</taxon>
        <taxon>Fungi incertae sedis</taxon>
        <taxon>Mucoromycota</taxon>
        <taxon>Mucoromycotina</taxon>
        <taxon>Mucoromycetes</taxon>
        <taxon>Mucorales</taxon>
        <taxon>Lichtheimiaceae</taxon>
        <taxon>Lichtheimia</taxon>
    </lineage>
</organism>
<feature type="site" description="Lowers pKa of active site Tyr" evidence="5">
    <location>
        <position position="80"/>
    </location>
</feature>
<dbReference type="PROSITE" id="PS00062">
    <property type="entry name" value="ALDOKETO_REDUCTASE_2"/>
    <property type="match status" value="1"/>
</dbReference>
<proteinExistence type="inferred from homology"/>
<dbReference type="OrthoDB" id="416253at2759"/>
<dbReference type="InterPro" id="IPR023210">
    <property type="entry name" value="NADP_OxRdtase_dom"/>
</dbReference>
<dbReference type="AlphaFoldDB" id="A0A077X0G3"/>
<evidence type="ECO:0000256" key="5">
    <source>
        <dbReference type="PIRSR" id="PIRSR000097-3"/>
    </source>
</evidence>
<feature type="active site" description="Proton donor" evidence="3">
    <location>
        <position position="51"/>
    </location>
</feature>
<feature type="binding site" evidence="4">
    <location>
        <position position="113"/>
    </location>
    <ligand>
        <name>substrate</name>
    </ligand>
</feature>
<dbReference type="PRINTS" id="PR00069">
    <property type="entry name" value="ALDKETRDTASE"/>
</dbReference>
<comment type="similarity">
    <text evidence="1">Belongs to the aldo/keto reductase family.</text>
</comment>
<dbReference type="InterPro" id="IPR020471">
    <property type="entry name" value="AKR"/>
</dbReference>
<gene>
    <name evidence="7" type="ORF">LRAMOSA04894</name>
</gene>
<name>A0A077X0G3_9FUNG</name>
<dbReference type="InterPro" id="IPR018170">
    <property type="entry name" value="Aldo/ket_reductase_CS"/>
</dbReference>
<accession>A0A077X0G3</accession>
<dbReference type="EMBL" id="LK023368">
    <property type="protein sequence ID" value="CDS12708.1"/>
    <property type="molecule type" value="Genomic_DNA"/>
</dbReference>
<dbReference type="Pfam" id="PF00248">
    <property type="entry name" value="Aldo_ket_red"/>
    <property type="match status" value="1"/>
</dbReference>
<reference evidence="7" key="1">
    <citation type="journal article" date="2014" name="Genome Announc.">
        <title>De novo whole-genome sequence and genome annotation of Lichtheimia ramosa.</title>
        <authorList>
            <person name="Linde J."/>
            <person name="Schwartze V."/>
            <person name="Binder U."/>
            <person name="Lass-Florl C."/>
            <person name="Voigt K."/>
            <person name="Horn F."/>
        </authorList>
    </citation>
    <scope>NUCLEOTIDE SEQUENCE</scope>
    <source>
        <strain evidence="7">JMRC FSU:6197</strain>
    </source>
</reference>